<accession>A0A0G4LPJ0</accession>
<evidence type="ECO:0000313" key="3">
    <source>
        <dbReference type="Proteomes" id="UP000044602"/>
    </source>
</evidence>
<protein>
    <submittedName>
        <fullName evidence="2">Uncharacterized protein</fullName>
    </submittedName>
</protein>
<gene>
    <name evidence="1" type="ORF">BN1708_010080</name>
    <name evidence="2" type="ORF">BN1723_013145</name>
</gene>
<evidence type="ECO:0000313" key="1">
    <source>
        <dbReference type="EMBL" id="CRK11205.1"/>
    </source>
</evidence>
<name>A0A0G4LPJ0_VERLO</name>
<dbReference type="EMBL" id="CVQH01002669">
    <property type="protein sequence ID" value="CRK11205.1"/>
    <property type="molecule type" value="Genomic_DNA"/>
</dbReference>
<sequence length="197" mass="21906">MDKVSLAVFTARIDSEGEQIYILNQALEKELQALEEVGGRGNIQSTLNRTHLLSCGEFSRSTILAGHWLRPCSRRRLTALGNNGGHSSAPQSPLFIDITSLTWILNPPTWYLIRTKIWFSLMLAEPVALYANGCRLQCTRKENDTWAVGKVLSKMAEAQEQEDGQQQLLRSVAEKAMGDPAQASLSRIAANLSRSHR</sequence>
<reference evidence="3 4" key="1">
    <citation type="submission" date="2015-05" db="EMBL/GenBank/DDBJ databases">
        <authorList>
            <person name="Fogelqvist Johan"/>
        </authorList>
    </citation>
    <scope>NUCLEOTIDE SEQUENCE [LARGE SCALE GENOMIC DNA]</scope>
    <source>
        <strain evidence="1">VL1</strain>
        <strain evidence="2">VL2</strain>
    </source>
</reference>
<keyword evidence="3" id="KW-1185">Reference proteome</keyword>
<dbReference type="EMBL" id="CVQI01015446">
    <property type="protein sequence ID" value="CRK23844.1"/>
    <property type="molecule type" value="Genomic_DNA"/>
</dbReference>
<proteinExistence type="predicted"/>
<evidence type="ECO:0000313" key="2">
    <source>
        <dbReference type="EMBL" id="CRK23844.1"/>
    </source>
</evidence>
<dbReference type="Proteomes" id="UP000044602">
    <property type="component" value="Unassembled WGS sequence"/>
</dbReference>
<dbReference type="Proteomes" id="UP000045706">
    <property type="component" value="Unassembled WGS sequence"/>
</dbReference>
<dbReference type="AlphaFoldDB" id="A0A0G4LPJ0"/>
<evidence type="ECO:0000313" key="4">
    <source>
        <dbReference type="Proteomes" id="UP000045706"/>
    </source>
</evidence>
<organism evidence="2 4">
    <name type="scientific">Verticillium longisporum</name>
    <name type="common">Verticillium dahliae var. longisporum</name>
    <dbReference type="NCBI Taxonomy" id="100787"/>
    <lineage>
        <taxon>Eukaryota</taxon>
        <taxon>Fungi</taxon>
        <taxon>Dikarya</taxon>
        <taxon>Ascomycota</taxon>
        <taxon>Pezizomycotina</taxon>
        <taxon>Sordariomycetes</taxon>
        <taxon>Hypocreomycetidae</taxon>
        <taxon>Glomerellales</taxon>
        <taxon>Plectosphaerellaceae</taxon>
        <taxon>Verticillium</taxon>
    </lineage>
</organism>